<evidence type="ECO:0000313" key="14">
    <source>
        <dbReference type="EMBL" id="KAK1649565.1"/>
    </source>
</evidence>
<dbReference type="FunFam" id="1.10.510.10:FF:000032">
    <property type="entry name" value="Serine/threonine-protein kinase PBS1"/>
    <property type="match status" value="1"/>
</dbReference>
<protein>
    <recommendedName>
        <fullName evidence="3">non-specific serine/threonine protein kinase</fullName>
        <ecNumber evidence="3">2.7.11.1</ecNumber>
    </recommendedName>
</protein>
<dbReference type="PANTHER" id="PTHR45621">
    <property type="entry name" value="OS01G0588500 PROTEIN-RELATED"/>
    <property type="match status" value="1"/>
</dbReference>
<feature type="domain" description="Protein kinase" evidence="13">
    <location>
        <begin position="97"/>
        <end position="378"/>
    </location>
</feature>
<dbReference type="GO" id="GO:0005886">
    <property type="term" value="C:plasma membrane"/>
    <property type="evidence" value="ECO:0007669"/>
    <property type="project" value="UniProtKB-SubCell"/>
</dbReference>
<evidence type="ECO:0000256" key="3">
    <source>
        <dbReference type="ARBA" id="ARBA00012513"/>
    </source>
</evidence>
<evidence type="ECO:0000256" key="11">
    <source>
        <dbReference type="ARBA" id="ARBA00054261"/>
    </source>
</evidence>
<dbReference type="EC" id="2.7.11.1" evidence="3"/>
<dbReference type="AlphaFoldDB" id="A0AAD8WBL3"/>
<keyword evidence="6" id="KW-0808">Transferase</keyword>
<keyword evidence="4" id="KW-1003">Cell membrane</keyword>
<keyword evidence="8" id="KW-0418">Kinase</keyword>
<proteinExistence type="inferred from homology"/>
<comment type="subcellular location">
    <subcellularLocation>
        <location evidence="1">Cell membrane</location>
    </subcellularLocation>
</comment>
<keyword evidence="15" id="KW-1185">Reference proteome</keyword>
<feature type="compositionally biased region" description="Basic residues" evidence="12">
    <location>
        <begin position="418"/>
        <end position="433"/>
    </location>
</feature>
<keyword evidence="10" id="KW-0472">Membrane</keyword>
<dbReference type="Gene3D" id="1.10.510.10">
    <property type="entry name" value="Transferase(Phosphotransferase) domain 1"/>
    <property type="match status" value="1"/>
</dbReference>
<evidence type="ECO:0000256" key="4">
    <source>
        <dbReference type="ARBA" id="ARBA00022475"/>
    </source>
</evidence>
<dbReference type="FunFam" id="3.30.200.20:FF:000228">
    <property type="entry name" value="Serine/threonine-protein kinase BIK1"/>
    <property type="match status" value="1"/>
</dbReference>
<dbReference type="GO" id="GO:0005524">
    <property type="term" value="F:ATP binding"/>
    <property type="evidence" value="ECO:0007669"/>
    <property type="project" value="UniProtKB-KW"/>
</dbReference>
<dbReference type="InterPro" id="IPR050823">
    <property type="entry name" value="Plant_Ser_Thr_Prot_Kinase"/>
</dbReference>
<sequence length="450" mass="49407">MMSRSSKKQQKRSAWSSLFGCCVGSGGKKTGSGKVGPGSSSRRIKDVAADAVAALGQRLSFTDVMSAASDQDLSVSLVGSNLHVFTVGELKAATQGFLDDNFLGEGGFGPVYKGSLEEKAKPGLKAQSIAVKLWDPEGTQGHKEWLAEVIFLGQFRHANLVKLIGYCCEDENRLLVYEYMPKGSLENHLFRKFSPGLSWSTRLNIAVGAAKGLAFLHDADKPVIYRDFKTSNILLDPDYKAKLSDFGLAKDGPEGDATHVSTRVMGTHGYAAPEYILTGHLTSKSDVYSFGVVLLEILSGRRAVDKTRPTREHHLVEHMRSWLKDPQKLGRIMDPALEGKYSAAAAHRAAMVAYQCLSGSPKSRPDMSKVVEELEPLLSLTDDVPSEAVVYVASQDDARKERATRRRNGERESGNGGYRHKARSPKKTVRRRGNQTEEFWEWNMPGEGKV</sequence>
<dbReference type="InterPro" id="IPR000719">
    <property type="entry name" value="Prot_kinase_dom"/>
</dbReference>
<evidence type="ECO:0000256" key="5">
    <source>
        <dbReference type="ARBA" id="ARBA00022527"/>
    </source>
</evidence>
<comment type="similarity">
    <text evidence="2">Belongs to the protein kinase superfamily. Ser/Thr protein kinase family.</text>
</comment>
<evidence type="ECO:0000256" key="8">
    <source>
        <dbReference type="ARBA" id="ARBA00022777"/>
    </source>
</evidence>
<gene>
    <name evidence="14" type="ORF">QYE76_067370</name>
</gene>
<evidence type="ECO:0000256" key="6">
    <source>
        <dbReference type="ARBA" id="ARBA00022679"/>
    </source>
</evidence>
<keyword evidence="5" id="KW-0723">Serine/threonine-protein kinase</keyword>
<dbReference type="Pfam" id="PF07714">
    <property type="entry name" value="PK_Tyr_Ser-Thr"/>
    <property type="match status" value="1"/>
</dbReference>
<evidence type="ECO:0000313" key="15">
    <source>
        <dbReference type="Proteomes" id="UP001231189"/>
    </source>
</evidence>
<dbReference type="Gene3D" id="3.30.200.20">
    <property type="entry name" value="Phosphorylase Kinase, domain 1"/>
    <property type="match status" value="1"/>
</dbReference>
<comment type="caution">
    <text evidence="14">The sequence shown here is derived from an EMBL/GenBank/DDBJ whole genome shotgun (WGS) entry which is preliminary data.</text>
</comment>
<keyword evidence="9" id="KW-0067">ATP-binding</keyword>
<name>A0AAD8WBL3_LOLMU</name>
<dbReference type="EMBL" id="JAUUTY010000004">
    <property type="protein sequence ID" value="KAK1649565.1"/>
    <property type="molecule type" value="Genomic_DNA"/>
</dbReference>
<evidence type="ECO:0000256" key="1">
    <source>
        <dbReference type="ARBA" id="ARBA00004236"/>
    </source>
</evidence>
<reference evidence="14" key="1">
    <citation type="submission" date="2023-07" db="EMBL/GenBank/DDBJ databases">
        <title>A chromosome-level genome assembly of Lolium multiflorum.</title>
        <authorList>
            <person name="Chen Y."/>
            <person name="Copetti D."/>
            <person name="Kolliker R."/>
            <person name="Studer B."/>
        </authorList>
    </citation>
    <scope>NUCLEOTIDE SEQUENCE</scope>
    <source>
        <strain evidence="14">02402/16</strain>
        <tissue evidence="14">Leaf</tissue>
    </source>
</reference>
<dbReference type="SUPFAM" id="SSF56112">
    <property type="entry name" value="Protein kinase-like (PK-like)"/>
    <property type="match status" value="1"/>
</dbReference>
<dbReference type="InterPro" id="IPR008271">
    <property type="entry name" value="Ser/Thr_kinase_AS"/>
</dbReference>
<evidence type="ECO:0000256" key="12">
    <source>
        <dbReference type="SAM" id="MobiDB-lite"/>
    </source>
</evidence>
<accession>A0AAD8WBL3</accession>
<comment type="function">
    <text evidence="11">May be involved in plant defense signaling.</text>
</comment>
<dbReference type="GO" id="GO:0004674">
    <property type="term" value="F:protein serine/threonine kinase activity"/>
    <property type="evidence" value="ECO:0007669"/>
    <property type="project" value="UniProtKB-KW"/>
</dbReference>
<evidence type="ECO:0000256" key="9">
    <source>
        <dbReference type="ARBA" id="ARBA00022840"/>
    </source>
</evidence>
<dbReference type="Proteomes" id="UP001231189">
    <property type="component" value="Unassembled WGS sequence"/>
</dbReference>
<feature type="compositionally biased region" description="Basic and acidic residues" evidence="12">
    <location>
        <begin position="396"/>
        <end position="413"/>
    </location>
</feature>
<dbReference type="InterPro" id="IPR001245">
    <property type="entry name" value="Ser-Thr/Tyr_kinase_cat_dom"/>
</dbReference>
<evidence type="ECO:0000259" key="13">
    <source>
        <dbReference type="PROSITE" id="PS50011"/>
    </source>
</evidence>
<evidence type="ECO:0000256" key="10">
    <source>
        <dbReference type="ARBA" id="ARBA00023136"/>
    </source>
</evidence>
<keyword evidence="7" id="KW-0547">Nucleotide-binding</keyword>
<dbReference type="InterPro" id="IPR011009">
    <property type="entry name" value="Kinase-like_dom_sf"/>
</dbReference>
<feature type="region of interest" description="Disordered" evidence="12">
    <location>
        <begin position="395"/>
        <end position="450"/>
    </location>
</feature>
<evidence type="ECO:0000256" key="2">
    <source>
        <dbReference type="ARBA" id="ARBA00008684"/>
    </source>
</evidence>
<dbReference type="PROSITE" id="PS50011">
    <property type="entry name" value="PROTEIN_KINASE_DOM"/>
    <property type="match status" value="1"/>
</dbReference>
<dbReference type="PROSITE" id="PS00108">
    <property type="entry name" value="PROTEIN_KINASE_ST"/>
    <property type="match status" value="1"/>
</dbReference>
<evidence type="ECO:0000256" key="7">
    <source>
        <dbReference type="ARBA" id="ARBA00022741"/>
    </source>
</evidence>
<organism evidence="14 15">
    <name type="scientific">Lolium multiflorum</name>
    <name type="common">Italian ryegrass</name>
    <name type="synonym">Lolium perenne subsp. multiflorum</name>
    <dbReference type="NCBI Taxonomy" id="4521"/>
    <lineage>
        <taxon>Eukaryota</taxon>
        <taxon>Viridiplantae</taxon>
        <taxon>Streptophyta</taxon>
        <taxon>Embryophyta</taxon>
        <taxon>Tracheophyta</taxon>
        <taxon>Spermatophyta</taxon>
        <taxon>Magnoliopsida</taxon>
        <taxon>Liliopsida</taxon>
        <taxon>Poales</taxon>
        <taxon>Poaceae</taxon>
        <taxon>BOP clade</taxon>
        <taxon>Pooideae</taxon>
        <taxon>Poodae</taxon>
        <taxon>Poeae</taxon>
        <taxon>Poeae Chloroplast Group 2 (Poeae type)</taxon>
        <taxon>Loliodinae</taxon>
        <taxon>Loliinae</taxon>
        <taxon>Lolium</taxon>
    </lineage>
</organism>